<dbReference type="InterPro" id="IPR016156">
    <property type="entry name" value="FAD/NAD-linked_Rdtase_dimer_sf"/>
</dbReference>
<dbReference type="GO" id="GO:0006749">
    <property type="term" value="P:glutathione metabolic process"/>
    <property type="evidence" value="ECO:0007669"/>
    <property type="project" value="InterPro"/>
</dbReference>
<evidence type="ECO:0000256" key="17">
    <source>
        <dbReference type="RuleBase" id="RU365016"/>
    </source>
</evidence>
<comment type="caution">
    <text evidence="20">The sequence shown here is derived from an EMBL/GenBank/DDBJ whole genome shotgun (WGS) entry which is preliminary data.</text>
</comment>
<dbReference type="InterPro" id="IPR023753">
    <property type="entry name" value="FAD/NAD-binding_dom"/>
</dbReference>
<dbReference type="InterPro" id="IPR046952">
    <property type="entry name" value="GSHR/TRXR-like"/>
</dbReference>
<dbReference type="NCBIfam" id="NF004776">
    <property type="entry name" value="PRK06116.1"/>
    <property type="match status" value="1"/>
</dbReference>
<feature type="domain" description="Pyridine nucleotide-disulphide oxidoreductase dimerisation" evidence="18">
    <location>
        <begin position="358"/>
        <end position="468"/>
    </location>
</feature>
<feature type="binding site" evidence="14">
    <location>
        <position position="320"/>
    </location>
    <ligand>
        <name>FAD</name>
        <dbReference type="ChEBI" id="CHEBI:57692"/>
    </ligand>
</feature>
<protein>
    <recommendedName>
        <fullName evidence="4 17">Glutathione reductase</fullName>
        <ecNumber evidence="3 17">1.8.1.7</ecNumber>
    </recommendedName>
</protein>
<comment type="subunit">
    <text evidence="2">Homodimer.</text>
</comment>
<evidence type="ECO:0000256" key="16">
    <source>
        <dbReference type="RuleBase" id="RU003691"/>
    </source>
</evidence>
<gene>
    <name evidence="20" type="primary">GLR1</name>
    <name evidence="20" type="ORF">C6P45_003532</name>
</gene>
<dbReference type="InterPro" id="IPR001100">
    <property type="entry name" value="Pyr_nuc-diS_OxRdtase"/>
</dbReference>
<dbReference type="InterPro" id="IPR036188">
    <property type="entry name" value="FAD/NAD-bd_sf"/>
</dbReference>
<evidence type="ECO:0000256" key="8">
    <source>
        <dbReference type="ARBA" id="ARBA00023002"/>
    </source>
</evidence>
<keyword evidence="14" id="KW-0547">Nucleotide-binding</keyword>
<evidence type="ECO:0000256" key="11">
    <source>
        <dbReference type="ARBA" id="ARBA00049142"/>
    </source>
</evidence>
<evidence type="ECO:0000259" key="18">
    <source>
        <dbReference type="Pfam" id="PF02852"/>
    </source>
</evidence>
<dbReference type="SUPFAM" id="SSF51905">
    <property type="entry name" value="FAD/NAD(P)-binding domain"/>
    <property type="match status" value="1"/>
</dbReference>
<dbReference type="PROSITE" id="PS00076">
    <property type="entry name" value="PYRIDINE_REDOX_1"/>
    <property type="match status" value="1"/>
</dbReference>
<dbReference type="InterPro" id="IPR004099">
    <property type="entry name" value="Pyr_nucl-diS_OxRdtase_dimer"/>
</dbReference>
<evidence type="ECO:0000256" key="13">
    <source>
        <dbReference type="PIRSR" id="PIRSR000350-2"/>
    </source>
</evidence>
<feature type="domain" description="FAD/NAD(P)-binding" evidence="19">
    <location>
        <begin position="8"/>
        <end position="335"/>
    </location>
</feature>
<dbReference type="GO" id="GO:0005829">
    <property type="term" value="C:cytosol"/>
    <property type="evidence" value="ECO:0007669"/>
    <property type="project" value="TreeGrafter"/>
</dbReference>
<evidence type="ECO:0000256" key="9">
    <source>
        <dbReference type="ARBA" id="ARBA00023157"/>
    </source>
</evidence>
<dbReference type="PRINTS" id="PR00411">
    <property type="entry name" value="PNDRDTASEI"/>
</dbReference>
<evidence type="ECO:0000256" key="14">
    <source>
        <dbReference type="PIRSR" id="PIRSR000350-3"/>
    </source>
</evidence>
<dbReference type="FunFam" id="3.30.390.30:FF:000003">
    <property type="entry name" value="Glutathione reductase"/>
    <property type="match status" value="1"/>
</dbReference>
<dbReference type="OrthoDB" id="5956163at2759"/>
<keyword evidence="5 16" id="KW-0285">Flavoprotein</keyword>
<dbReference type="PRINTS" id="PR00368">
    <property type="entry name" value="FADPNR"/>
</dbReference>
<comment type="function">
    <text evidence="12 17">Catalyzes the reduction of glutathione disulfide (GSSG) to reduced glutathione (GSH). Constitutes the major mechanism to maintain a high GSH:GSSG ratio in the cytosol.</text>
</comment>
<keyword evidence="8 16" id="KW-0560">Oxidoreductase</keyword>
<dbReference type="GO" id="GO:0050661">
    <property type="term" value="F:NADP binding"/>
    <property type="evidence" value="ECO:0007669"/>
    <property type="project" value="InterPro"/>
</dbReference>
<evidence type="ECO:0000256" key="3">
    <source>
        <dbReference type="ARBA" id="ARBA00012607"/>
    </source>
</evidence>
<evidence type="ECO:0000256" key="6">
    <source>
        <dbReference type="ARBA" id="ARBA00022827"/>
    </source>
</evidence>
<dbReference type="GO" id="GO:0005739">
    <property type="term" value="C:mitochondrion"/>
    <property type="evidence" value="ECO:0007669"/>
    <property type="project" value="TreeGrafter"/>
</dbReference>
<evidence type="ECO:0000313" key="20">
    <source>
        <dbReference type="EMBL" id="KAG0669627.1"/>
    </source>
</evidence>
<comment type="subcellular location">
    <subcellularLocation>
        <location evidence="17">Cytoplasm</location>
    </subcellularLocation>
</comment>
<organism evidence="20 21">
    <name type="scientific">Maudiozyma exigua</name>
    <name type="common">Yeast</name>
    <name type="synonym">Kazachstania exigua</name>
    <dbReference type="NCBI Taxonomy" id="34358"/>
    <lineage>
        <taxon>Eukaryota</taxon>
        <taxon>Fungi</taxon>
        <taxon>Dikarya</taxon>
        <taxon>Ascomycota</taxon>
        <taxon>Saccharomycotina</taxon>
        <taxon>Saccharomycetes</taxon>
        <taxon>Saccharomycetales</taxon>
        <taxon>Saccharomycetaceae</taxon>
        <taxon>Maudiozyma</taxon>
    </lineage>
</organism>
<accession>A0A9P7BBS2</accession>
<keyword evidence="17" id="KW-0963">Cytoplasm</keyword>
<evidence type="ECO:0000256" key="2">
    <source>
        <dbReference type="ARBA" id="ARBA00011738"/>
    </source>
</evidence>
<evidence type="ECO:0000256" key="4">
    <source>
        <dbReference type="ARBA" id="ARBA00017111"/>
    </source>
</evidence>
<dbReference type="Pfam" id="PF02852">
    <property type="entry name" value="Pyr_redox_dim"/>
    <property type="match status" value="1"/>
</dbReference>
<feature type="active site" description="Proton acceptor" evidence="13">
    <location>
        <position position="458"/>
    </location>
</feature>
<dbReference type="SUPFAM" id="SSF55424">
    <property type="entry name" value="FAD/NAD-linked reductases, dimerisation (C-terminal) domain"/>
    <property type="match status" value="1"/>
</dbReference>
<keyword evidence="21" id="KW-1185">Reference proteome</keyword>
<dbReference type="InterPro" id="IPR006322">
    <property type="entry name" value="Glutathione_Rdtase_euk/bac"/>
</dbReference>
<keyword evidence="9" id="KW-1015">Disulfide bond</keyword>
<feature type="disulfide bond" description="Redox-active" evidence="15">
    <location>
        <begin position="45"/>
        <end position="50"/>
    </location>
</feature>
<dbReference type="GO" id="GO:0045454">
    <property type="term" value="P:cell redox homeostasis"/>
    <property type="evidence" value="ECO:0007669"/>
    <property type="project" value="InterPro"/>
</dbReference>
<evidence type="ECO:0000256" key="7">
    <source>
        <dbReference type="ARBA" id="ARBA00022857"/>
    </source>
</evidence>
<dbReference type="PANTHER" id="PTHR42737:SF2">
    <property type="entry name" value="GLUTATHIONE REDUCTASE"/>
    <property type="match status" value="1"/>
</dbReference>
<comment type="cofactor">
    <cofactor evidence="14">
        <name>FAD</name>
        <dbReference type="ChEBI" id="CHEBI:57692"/>
    </cofactor>
    <text evidence="14">Binds 1 FAD per subunit.</text>
</comment>
<comment type="catalytic activity">
    <reaction evidence="11 17">
        <text>2 glutathione + NADP(+) = glutathione disulfide + NADPH + H(+)</text>
        <dbReference type="Rhea" id="RHEA:11740"/>
        <dbReference type="ChEBI" id="CHEBI:15378"/>
        <dbReference type="ChEBI" id="CHEBI:57783"/>
        <dbReference type="ChEBI" id="CHEBI:57925"/>
        <dbReference type="ChEBI" id="CHEBI:58297"/>
        <dbReference type="ChEBI" id="CHEBI:58349"/>
        <dbReference type="EC" id="1.8.1.7"/>
    </reaction>
</comment>
<dbReference type="EMBL" id="PUHR01000037">
    <property type="protein sequence ID" value="KAG0669627.1"/>
    <property type="molecule type" value="Genomic_DNA"/>
</dbReference>
<dbReference type="Gene3D" id="3.30.390.30">
    <property type="match status" value="1"/>
</dbReference>
<feature type="binding site" evidence="14">
    <location>
        <position position="280"/>
    </location>
    <ligand>
        <name>NAD(+)</name>
        <dbReference type="ChEBI" id="CHEBI:57540"/>
    </ligand>
</feature>
<evidence type="ECO:0000256" key="15">
    <source>
        <dbReference type="PIRSR" id="PIRSR000350-4"/>
    </source>
</evidence>
<evidence type="ECO:0000256" key="1">
    <source>
        <dbReference type="ARBA" id="ARBA00007532"/>
    </source>
</evidence>
<dbReference type="FunFam" id="3.50.50.60:FF:000235">
    <property type="entry name" value="Glutathione reductase"/>
    <property type="match status" value="1"/>
</dbReference>
<evidence type="ECO:0000313" key="21">
    <source>
        <dbReference type="Proteomes" id="UP000750334"/>
    </source>
</evidence>
<name>A0A9P7BBS2_MAUEX</name>
<evidence type="ECO:0000256" key="10">
    <source>
        <dbReference type="ARBA" id="ARBA00023284"/>
    </source>
</evidence>
<keyword evidence="14" id="KW-0520">NAD</keyword>
<dbReference type="Proteomes" id="UP000750334">
    <property type="component" value="Unassembled WGS sequence"/>
</dbReference>
<dbReference type="AlphaFoldDB" id="A0A9P7BBS2"/>
<reference evidence="20 21" key="1">
    <citation type="submission" date="2020-11" db="EMBL/GenBank/DDBJ databases">
        <title>Kefir isolates.</title>
        <authorList>
            <person name="Marcisauskas S."/>
            <person name="Kim Y."/>
            <person name="Blasche S."/>
        </authorList>
    </citation>
    <scope>NUCLEOTIDE SEQUENCE [LARGE SCALE GENOMIC DNA]</scope>
    <source>
        <strain evidence="20 21">OG2</strain>
    </source>
</reference>
<evidence type="ECO:0000256" key="5">
    <source>
        <dbReference type="ARBA" id="ARBA00022630"/>
    </source>
</evidence>
<dbReference type="PANTHER" id="PTHR42737">
    <property type="entry name" value="GLUTATHIONE REDUCTASE"/>
    <property type="match status" value="1"/>
</dbReference>
<dbReference type="Gene3D" id="3.50.50.60">
    <property type="entry name" value="FAD/NAD(P)-binding domain"/>
    <property type="match status" value="2"/>
</dbReference>
<dbReference type="Pfam" id="PF07992">
    <property type="entry name" value="Pyr_redox_2"/>
    <property type="match status" value="1"/>
</dbReference>
<dbReference type="GO" id="GO:0004362">
    <property type="term" value="F:glutathione-disulfide reductase (NADPH) activity"/>
    <property type="evidence" value="ECO:0007669"/>
    <property type="project" value="UniProtKB-EC"/>
</dbReference>
<feature type="binding site" evidence="14">
    <location>
        <begin position="189"/>
        <end position="196"/>
    </location>
    <ligand>
        <name>NAD(+)</name>
        <dbReference type="ChEBI" id="CHEBI:57540"/>
    </ligand>
</feature>
<evidence type="ECO:0000256" key="12">
    <source>
        <dbReference type="ARBA" id="ARBA00056905"/>
    </source>
</evidence>
<dbReference type="NCBIfam" id="TIGR01421">
    <property type="entry name" value="gluta_reduc_1"/>
    <property type="match status" value="1"/>
</dbReference>
<evidence type="ECO:0000259" key="19">
    <source>
        <dbReference type="Pfam" id="PF07992"/>
    </source>
</evidence>
<proteinExistence type="inferred from homology"/>
<dbReference type="GO" id="GO:0050660">
    <property type="term" value="F:flavin adenine dinucleotide binding"/>
    <property type="evidence" value="ECO:0007669"/>
    <property type="project" value="InterPro"/>
</dbReference>
<feature type="binding site" evidence="14">
    <location>
        <position position="54"/>
    </location>
    <ligand>
        <name>FAD</name>
        <dbReference type="ChEBI" id="CHEBI:57692"/>
    </ligand>
</feature>
<keyword evidence="7 17" id="KW-0521">NADP</keyword>
<dbReference type="EC" id="1.8.1.7" evidence="3 17"/>
<dbReference type="GO" id="GO:0034599">
    <property type="term" value="P:cellular response to oxidative stress"/>
    <property type="evidence" value="ECO:0007669"/>
    <property type="project" value="TreeGrafter"/>
</dbReference>
<keyword evidence="6 14" id="KW-0274">FAD</keyword>
<dbReference type="PIRSF" id="PIRSF000350">
    <property type="entry name" value="Mercury_reductase_MerA"/>
    <property type="match status" value="1"/>
</dbReference>
<sequence>MAPIIKNYDYLVIGGGSGGVASARRAASYGAKTLLIEGKAMGGTCVNVGCVPKKIMWYASDLANRVQQANEYGLYQDFDLSKKNLTFNWPQFKEKRDAYVHRLNGIYERNLSKEGVEYVYGWAKFNKDGNVEVKARDTNEISVYSAKHILIATGGQAIHPADIPGYEYGTDSDGFFRLNKQPKNVVIVGAGYIGVELTGVFHGLGSNAHLVIRGETVLRKFDESIQHTITDHYVEQGINVHKLSQVKKVEKDEKTGKLTVYLNHDGEIIEDVDELIWTVGRKSLLGIGTEDIGLKLNDKGQVIVDEYQNTNIPNIYSLGDVVGNVELTPVAIAAGRKLSNRLFGPEEFKNDKLDYTNVPSVVFSHPEAGSIGLSEDAAVKKYGSENIKVYNTKFTAMYYSMLTEKSPTRYKLVCLGPEEKVIGLHLIGDSSAEMLQGFGVAVKMGATKKDFDNCVAIHPTSAEELVTLR</sequence>
<keyword evidence="10 16" id="KW-0676">Redox-active center</keyword>
<dbReference type="InterPro" id="IPR012999">
    <property type="entry name" value="Pyr_OxRdtase_I_AS"/>
</dbReference>
<comment type="similarity">
    <text evidence="1 16">Belongs to the class-I pyridine nucleotide-disulfide oxidoreductase family.</text>
</comment>